<name>A0A2I1QCE3_GARVA</name>
<gene>
    <name evidence="2" type="ORF">AXE73_06435</name>
</gene>
<sequence length="212" mass="23070">MSIEESLASLVASLKSGASFESIIGVCSDCNANGNARKAYNKQINAESILQWFDSRLSESTITSSLDSSFKNAKNTKNTKNYKNAKKQKDIRKIAQSLMSVYKLSNSIGCPMADCVQSVADSYYANKRVDDLSAEVFAMPKATIKLLIALPFLSLLTGQLLGANPILMIFTNYKGYTLLGVGMAFYAVGVIWVARILKNSRNAMQSASFNGN</sequence>
<dbReference type="RefSeq" id="WP_004131072.1">
    <property type="nucleotide sequence ID" value="NZ_LGPA01000002.1"/>
</dbReference>
<keyword evidence="1" id="KW-0472">Membrane</keyword>
<feature type="transmembrane region" description="Helical" evidence="1">
    <location>
        <begin position="176"/>
        <end position="197"/>
    </location>
</feature>
<evidence type="ECO:0000256" key="1">
    <source>
        <dbReference type="SAM" id="Phobius"/>
    </source>
</evidence>
<feature type="transmembrane region" description="Helical" evidence="1">
    <location>
        <begin position="146"/>
        <end position="170"/>
    </location>
</feature>
<proteinExistence type="predicted"/>
<accession>A0A2I1QCE3</accession>
<organism evidence="2 3">
    <name type="scientific">Gardnerella vaginalis</name>
    <dbReference type="NCBI Taxonomy" id="2702"/>
    <lineage>
        <taxon>Bacteria</taxon>
        <taxon>Bacillati</taxon>
        <taxon>Actinomycetota</taxon>
        <taxon>Actinomycetes</taxon>
        <taxon>Bifidobacteriales</taxon>
        <taxon>Bifidobacteriaceae</taxon>
        <taxon>Gardnerella</taxon>
    </lineage>
</organism>
<protein>
    <submittedName>
        <fullName evidence="2">Pilus assembly protein</fullName>
    </submittedName>
</protein>
<evidence type="ECO:0000313" key="2">
    <source>
        <dbReference type="EMBL" id="RFD74640.1"/>
    </source>
</evidence>
<reference evidence="2 3" key="1">
    <citation type="submission" date="2016-02" db="EMBL/GenBank/DDBJ databases">
        <title>Gardnerella vaginalis Subgroups Defined by cpn60 Sequencing and Sialidase Activity in Isolates from Canada, Belgium and Kenya.</title>
        <authorList>
            <person name="Schellenberg J."/>
            <person name="Paramel Jayaprakash T."/>
            <person name="Withana Gamage N."/>
            <person name="Patterson M.H."/>
            <person name="Vaneechoutte M."/>
            <person name="Hill J.E."/>
        </authorList>
    </citation>
    <scope>NUCLEOTIDE SEQUENCE [LARGE SCALE GENOMIC DNA]</scope>
    <source>
        <strain evidence="2 3">N144</strain>
    </source>
</reference>
<dbReference type="AlphaFoldDB" id="A0A2I1QCE3"/>
<keyword evidence="1" id="KW-0812">Transmembrane</keyword>
<comment type="caution">
    <text evidence="2">The sequence shown here is derived from an EMBL/GenBank/DDBJ whole genome shotgun (WGS) entry which is preliminary data.</text>
</comment>
<dbReference type="EMBL" id="LRTT01000002">
    <property type="protein sequence ID" value="RFD74640.1"/>
    <property type="molecule type" value="Genomic_DNA"/>
</dbReference>
<dbReference type="Proteomes" id="UP000258533">
    <property type="component" value="Unassembled WGS sequence"/>
</dbReference>
<evidence type="ECO:0000313" key="3">
    <source>
        <dbReference type="Proteomes" id="UP000258533"/>
    </source>
</evidence>
<keyword evidence="1" id="KW-1133">Transmembrane helix</keyword>